<organism evidence="2 3">
    <name type="scientific">Populus trichocarpa</name>
    <name type="common">Western balsam poplar</name>
    <name type="synonym">Populus balsamifera subsp. trichocarpa</name>
    <dbReference type="NCBI Taxonomy" id="3694"/>
    <lineage>
        <taxon>Eukaryota</taxon>
        <taxon>Viridiplantae</taxon>
        <taxon>Streptophyta</taxon>
        <taxon>Embryophyta</taxon>
        <taxon>Tracheophyta</taxon>
        <taxon>Spermatophyta</taxon>
        <taxon>Magnoliopsida</taxon>
        <taxon>eudicotyledons</taxon>
        <taxon>Gunneridae</taxon>
        <taxon>Pentapetalae</taxon>
        <taxon>rosids</taxon>
        <taxon>fabids</taxon>
        <taxon>Malpighiales</taxon>
        <taxon>Salicaceae</taxon>
        <taxon>Saliceae</taxon>
        <taxon>Populus</taxon>
    </lineage>
</organism>
<accession>A0A2K1XAA4</accession>
<sequence length="67" mass="7193">MLSFFSLRSVVTMVVLTVSLLVLPLVLPPLSPPPLLFLFVPVFIMSLLLFLALSSSTAEPHIAVASV</sequence>
<keyword evidence="1" id="KW-0812">Transmembrane</keyword>
<keyword evidence="3" id="KW-1185">Reference proteome</keyword>
<protein>
    <submittedName>
        <fullName evidence="2">Uncharacterized protein</fullName>
    </submittedName>
</protein>
<evidence type="ECO:0000256" key="1">
    <source>
        <dbReference type="SAM" id="Phobius"/>
    </source>
</evidence>
<dbReference type="Gramene" id="Potri.016G037200.1.v4.1">
    <property type="protein sequence ID" value="Potri.016G037200.1.v4.1"/>
    <property type="gene ID" value="Potri.016G037200.v4.1"/>
</dbReference>
<keyword evidence="1" id="KW-1133">Transmembrane helix</keyword>
<reference evidence="2 3" key="1">
    <citation type="journal article" date="2006" name="Science">
        <title>The genome of black cottonwood, Populus trichocarpa (Torr. &amp; Gray).</title>
        <authorList>
            <person name="Tuskan G.A."/>
            <person name="Difazio S."/>
            <person name="Jansson S."/>
            <person name="Bohlmann J."/>
            <person name="Grigoriev I."/>
            <person name="Hellsten U."/>
            <person name="Putnam N."/>
            <person name="Ralph S."/>
            <person name="Rombauts S."/>
            <person name="Salamov A."/>
            <person name="Schein J."/>
            <person name="Sterck L."/>
            <person name="Aerts A."/>
            <person name="Bhalerao R.R."/>
            <person name="Bhalerao R.P."/>
            <person name="Blaudez D."/>
            <person name="Boerjan W."/>
            <person name="Brun A."/>
            <person name="Brunner A."/>
            <person name="Busov V."/>
            <person name="Campbell M."/>
            <person name="Carlson J."/>
            <person name="Chalot M."/>
            <person name="Chapman J."/>
            <person name="Chen G.L."/>
            <person name="Cooper D."/>
            <person name="Coutinho P.M."/>
            <person name="Couturier J."/>
            <person name="Covert S."/>
            <person name="Cronk Q."/>
            <person name="Cunningham R."/>
            <person name="Davis J."/>
            <person name="Degroeve S."/>
            <person name="Dejardin A."/>
            <person name="Depamphilis C."/>
            <person name="Detter J."/>
            <person name="Dirks B."/>
            <person name="Dubchak I."/>
            <person name="Duplessis S."/>
            <person name="Ehlting J."/>
            <person name="Ellis B."/>
            <person name="Gendler K."/>
            <person name="Goodstein D."/>
            <person name="Gribskov M."/>
            <person name="Grimwood J."/>
            <person name="Groover A."/>
            <person name="Gunter L."/>
            <person name="Hamberger B."/>
            <person name="Heinze B."/>
            <person name="Helariutta Y."/>
            <person name="Henrissat B."/>
            <person name="Holligan D."/>
            <person name="Holt R."/>
            <person name="Huang W."/>
            <person name="Islam-Faridi N."/>
            <person name="Jones S."/>
            <person name="Jones-Rhoades M."/>
            <person name="Jorgensen R."/>
            <person name="Joshi C."/>
            <person name="Kangasjarvi J."/>
            <person name="Karlsson J."/>
            <person name="Kelleher C."/>
            <person name="Kirkpatrick R."/>
            <person name="Kirst M."/>
            <person name="Kohler A."/>
            <person name="Kalluri U."/>
            <person name="Larimer F."/>
            <person name="Leebens-Mack J."/>
            <person name="Leple J.C."/>
            <person name="Locascio P."/>
            <person name="Lou Y."/>
            <person name="Lucas S."/>
            <person name="Martin F."/>
            <person name="Montanini B."/>
            <person name="Napoli C."/>
            <person name="Nelson D.R."/>
            <person name="Nelson C."/>
            <person name="Nieminen K."/>
            <person name="Nilsson O."/>
            <person name="Pereda V."/>
            <person name="Peter G."/>
            <person name="Philippe R."/>
            <person name="Pilate G."/>
            <person name="Poliakov A."/>
            <person name="Razumovskaya J."/>
            <person name="Richardson P."/>
            <person name="Rinaldi C."/>
            <person name="Ritland K."/>
            <person name="Rouze P."/>
            <person name="Ryaboy D."/>
            <person name="Schmutz J."/>
            <person name="Schrader J."/>
            <person name="Segerman B."/>
            <person name="Shin H."/>
            <person name="Siddiqui A."/>
            <person name="Sterky F."/>
            <person name="Terry A."/>
            <person name="Tsai C.J."/>
            <person name="Uberbacher E."/>
            <person name="Unneberg P."/>
            <person name="Vahala J."/>
            <person name="Wall K."/>
            <person name="Wessler S."/>
            <person name="Yang G."/>
            <person name="Yin T."/>
            <person name="Douglas C."/>
            <person name="Marra M."/>
            <person name="Sandberg G."/>
            <person name="Van de Peer Y."/>
            <person name="Rokhsar D."/>
        </authorList>
    </citation>
    <scope>NUCLEOTIDE SEQUENCE [LARGE SCALE GENOMIC DNA]</scope>
    <source>
        <strain evidence="3">cv. Nisqually</strain>
    </source>
</reference>
<dbReference type="Proteomes" id="UP000006729">
    <property type="component" value="Chromosome 16"/>
</dbReference>
<dbReference type="EMBL" id="CM009305">
    <property type="protein sequence ID" value="PNS97701.1"/>
    <property type="molecule type" value="Genomic_DNA"/>
</dbReference>
<dbReference type="PANTHER" id="PTHR38928">
    <property type="entry name" value="ARGOS7"/>
    <property type="match status" value="1"/>
</dbReference>
<feature type="transmembrane region" description="Helical" evidence="1">
    <location>
        <begin position="7"/>
        <end position="27"/>
    </location>
</feature>
<name>A0A2K1XAA4_POPTR</name>
<gene>
    <name evidence="2" type="ORF">POPTR_016G037200</name>
</gene>
<proteinExistence type="predicted"/>
<evidence type="ECO:0000313" key="2">
    <source>
        <dbReference type="EMBL" id="PNS97701.1"/>
    </source>
</evidence>
<dbReference type="AlphaFoldDB" id="A0A2K1XAA4"/>
<feature type="transmembrane region" description="Helical" evidence="1">
    <location>
        <begin position="33"/>
        <end position="53"/>
    </location>
</feature>
<dbReference type="OMA" id="QPADQFF"/>
<keyword evidence="1" id="KW-0472">Membrane</keyword>
<evidence type="ECO:0000313" key="3">
    <source>
        <dbReference type="Proteomes" id="UP000006729"/>
    </source>
</evidence>
<dbReference type="PANTHER" id="PTHR38928:SF8">
    <property type="entry name" value="TRANSMEMBRANE PROTEIN"/>
    <property type="match status" value="1"/>
</dbReference>
<dbReference type="InParanoid" id="A0A2K1XAA4"/>